<name>A0ABN6K3T2_9ACTO</name>
<dbReference type="EMBL" id="AP025017">
    <property type="protein sequence ID" value="BDA64018.1"/>
    <property type="molecule type" value="Genomic_DNA"/>
</dbReference>
<dbReference type="Pfam" id="PF20211">
    <property type="entry name" value="DUF6571"/>
    <property type="match status" value="1"/>
</dbReference>
<feature type="domain" description="DUF6571" evidence="2">
    <location>
        <begin position="55"/>
        <end position="639"/>
    </location>
</feature>
<proteinExistence type="predicted"/>
<evidence type="ECO:0000259" key="2">
    <source>
        <dbReference type="Pfam" id="PF20211"/>
    </source>
</evidence>
<keyword evidence="4" id="KW-1185">Reference proteome</keyword>
<evidence type="ECO:0000256" key="1">
    <source>
        <dbReference type="SAM" id="Phobius"/>
    </source>
</evidence>
<gene>
    <name evidence="3" type="ORF">MANAM107_08520</name>
</gene>
<dbReference type="InterPro" id="IPR046701">
    <property type="entry name" value="DUF6571"/>
</dbReference>
<evidence type="ECO:0000313" key="4">
    <source>
        <dbReference type="Proteomes" id="UP000824496"/>
    </source>
</evidence>
<accession>A0ABN6K3T2</accession>
<sequence length="651" mass="67151">MSVGSGGRGVVWVVLSVALVVGGVVGVGWRPGGSCVVAGDGAPDGVSSVTERGWDDAGRLADRVRWGGSGEQWDEVLGALRAGGDDAQYATGVVDALGPAGVVDCVVGVSGRFASNDLPHSYVPSPRPAAGNDVAEAMGRILSSASVRWADDESEEFAGGLADAVLRDGGRAAAVTAILSASREVDSDGDGLLESVGLDYSDMMLVALAQRLENVEPPLVSGPGLGVRSSAMPVRLHPLSGVIHAMTGNPGAGREWLIPAPAGPGAPDTVSTESSVVYANRIQQLIEKGALTDEQWTTGWARLGDRIDRDGGFSSLTLVPPDEDQGNFSKSAAATAVSGILNGLGSGNEAPPLSEEGRQLVSHIVARHPEAVDRSVKPGNPIGAIEGLFDTATGEKSYNPLLTDRALTHLVGQISQSPEASAHLGEAITGYHEERLQEAVASYEATGDVEPVNAVLTTQSTTNGFFAGAISHLLMVHGERSGKLGAPPTVVVSFAAGLIPVAGPVASLAVSEGKPFAVDGLDEARDKEVDIESEAKSSNSKQVALALLNSGLYNAEDLQGAASRTGGGLGRFNENVDKIVDSSGKPLTSEMSPEQLNSADVQDGLRRIAGQLASPSRPELDFRTLIFDAFGEGYETTNPEESIPPSHEWSS</sequence>
<organism evidence="3 4">
    <name type="scientific">Actinomyces capricornis</name>
    <dbReference type="NCBI Taxonomy" id="2755559"/>
    <lineage>
        <taxon>Bacteria</taxon>
        <taxon>Bacillati</taxon>
        <taxon>Actinomycetota</taxon>
        <taxon>Actinomycetes</taxon>
        <taxon>Actinomycetales</taxon>
        <taxon>Actinomycetaceae</taxon>
        <taxon>Actinomyces</taxon>
    </lineage>
</organism>
<reference evidence="3 4" key="1">
    <citation type="submission" date="2021-08" db="EMBL/GenBank/DDBJ databases">
        <title>Whole genome sequence of novel Actinomyces species strain MAS-1.</title>
        <authorList>
            <person name="Saito M."/>
            <person name="Kuwahara N."/>
            <person name="Takizawa T."/>
            <person name="Gotouda H."/>
            <person name="Ochiai T."/>
        </authorList>
    </citation>
    <scope>NUCLEOTIDE SEQUENCE [LARGE SCALE GENOMIC DNA]</scope>
    <source>
        <strain evidence="3 4">MAS-1</strain>
    </source>
</reference>
<keyword evidence="1" id="KW-0472">Membrane</keyword>
<keyword evidence="1" id="KW-1133">Transmembrane helix</keyword>
<evidence type="ECO:0000313" key="3">
    <source>
        <dbReference type="EMBL" id="BDA64018.1"/>
    </source>
</evidence>
<protein>
    <recommendedName>
        <fullName evidence="2">DUF6571 domain-containing protein</fullName>
    </recommendedName>
</protein>
<keyword evidence="1" id="KW-0812">Transmembrane</keyword>
<feature type="transmembrane region" description="Helical" evidence="1">
    <location>
        <begin position="9"/>
        <end position="29"/>
    </location>
</feature>
<dbReference type="Proteomes" id="UP000824496">
    <property type="component" value="Chromosome"/>
</dbReference>